<dbReference type="AlphaFoldDB" id="A0A8H4W387"/>
<evidence type="ECO:0000313" key="3">
    <source>
        <dbReference type="Proteomes" id="UP000566819"/>
    </source>
</evidence>
<keyword evidence="3" id="KW-1185">Reference proteome</keyword>
<protein>
    <submittedName>
        <fullName evidence="2">Uncharacterized protein</fullName>
    </submittedName>
</protein>
<gene>
    <name evidence="2" type="ORF">G7Y89_g6034</name>
</gene>
<reference evidence="2 3" key="1">
    <citation type="submission" date="2020-03" db="EMBL/GenBank/DDBJ databases">
        <title>Draft Genome Sequence of Cudoniella acicularis.</title>
        <authorList>
            <person name="Buettner E."/>
            <person name="Kellner H."/>
        </authorList>
    </citation>
    <scope>NUCLEOTIDE SEQUENCE [LARGE SCALE GENOMIC DNA]</scope>
    <source>
        <strain evidence="2 3">DSM 108380</strain>
    </source>
</reference>
<proteinExistence type="predicted"/>
<dbReference type="EMBL" id="JAAMPI010000379">
    <property type="protein sequence ID" value="KAF4632097.1"/>
    <property type="molecule type" value="Genomic_DNA"/>
</dbReference>
<name>A0A8H4W387_9HELO</name>
<organism evidence="2 3">
    <name type="scientific">Cudoniella acicularis</name>
    <dbReference type="NCBI Taxonomy" id="354080"/>
    <lineage>
        <taxon>Eukaryota</taxon>
        <taxon>Fungi</taxon>
        <taxon>Dikarya</taxon>
        <taxon>Ascomycota</taxon>
        <taxon>Pezizomycotina</taxon>
        <taxon>Leotiomycetes</taxon>
        <taxon>Helotiales</taxon>
        <taxon>Tricladiaceae</taxon>
        <taxon>Cudoniella</taxon>
    </lineage>
</organism>
<comment type="caution">
    <text evidence="2">The sequence shown here is derived from an EMBL/GenBank/DDBJ whole genome shotgun (WGS) entry which is preliminary data.</text>
</comment>
<evidence type="ECO:0000256" key="1">
    <source>
        <dbReference type="SAM" id="MobiDB-lite"/>
    </source>
</evidence>
<evidence type="ECO:0000313" key="2">
    <source>
        <dbReference type="EMBL" id="KAF4632097.1"/>
    </source>
</evidence>
<feature type="region of interest" description="Disordered" evidence="1">
    <location>
        <begin position="1"/>
        <end position="21"/>
    </location>
</feature>
<sequence>MNPTAGLGSGPAPPTPRSRDGKTYSGVGFFSSCADYTNRASQIFRLNGVVLTNSGTGTSSSPSSSQLKNTCNAIDARRFYRVLNEYSTGLCKFRLENKIPLLGAPVVFDIEGRLVDEKHLDKTFKKSSRGSAKAIGKGGKNAELM</sequence>
<accession>A0A8H4W387</accession>
<dbReference type="Proteomes" id="UP000566819">
    <property type="component" value="Unassembled WGS sequence"/>
</dbReference>